<dbReference type="PANTHER" id="PTHR42879:SF2">
    <property type="entry name" value="3-OXOACYL-[ACYL-CARRIER-PROTEIN] REDUCTASE FABG"/>
    <property type="match status" value="1"/>
</dbReference>
<evidence type="ECO:0000259" key="3">
    <source>
        <dbReference type="SMART" id="SM00822"/>
    </source>
</evidence>
<dbReference type="SUPFAM" id="SSF51735">
    <property type="entry name" value="NAD(P)-binding Rossmann-fold domains"/>
    <property type="match status" value="1"/>
</dbReference>
<dbReference type="PRINTS" id="PR00081">
    <property type="entry name" value="GDHRDH"/>
</dbReference>
<dbReference type="CDD" id="cd05233">
    <property type="entry name" value="SDR_c"/>
    <property type="match status" value="1"/>
</dbReference>
<dbReference type="FunFam" id="3.40.50.720:FF:000084">
    <property type="entry name" value="Short-chain dehydrogenase reductase"/>
    <property type="match status" value="1"/>
</dbReference>
<evidence type="ECO:0000313" key="5">
    <source>
        <dbReference type="Proteomes" id="UP000782312"/>
    </source>
</evidence>
<dbReference type="GO" id="GO:0032787">
    <property type="term" value="P:monocarboxylic acid metabolic process"/>
    <property type="evidence" value="ECO:0007669"/>
    <property type="project" value="UniProtKB-ARBA"/>
</dbReference>
<dbReference type="InterPro" id="IPR050259">
    <property type="entry name" value="SDR"/>
</dbReference>
<feature type="domain" description="Ketoreductase" evidence="3">
    <location>
        <begin position="6"/>
        <end position="185"/>
    </location>
</feature>
<reference evidence="4" key="1">
    <citation type="submission" date="2020-07" db="EMBL/GenBank/DDBJ databases">
        <title>Huge and variable diversity of episymbiotic CPR bacteria and DPANN archaea in groundwater ecosystems.</title>
        <authorList>
            <person name="He C.Y."/>
            <person name="Keren R."/>
            <person name="Whittaker M."/>
            <person name="Farag I.F."/>
            <person name="Doudna J."/>
            <person name="Cate J.H.D."/>
            <person name="Banfield J.F."/>
        </authorList>
    </citation>
    <scope>NUCLEOTIDE SEQUENCE</scope>
    <source>
        <strain evidence="4">NC_groundwater_763_Ag_S-0.2um_68_21</strain>
    </source>
</reference>
<accession>A0A932HWH5</accession>
<sequence>MRLLNKIAFITGGGRGIGREIALAFAREGADVAVAARTASEVESVAKEVQGLGRRSLAVRLDLTNRANIRQAAKTVLEHFGRVDILVNNAGVLSKGPAATLDEKTWDTTLAINLTGIFLVTQAFLGQMLERGKGRIININSSSGKIGLPYRSAYAASKHGALGFMRSLASEVADKGITVNAICPGLVDTQMWDTSVENFAAEMGKTPEEAREMFRQRIPVKRFTEAWELAPLAVYLASDDSISLTGQAIQLDGGFLQS</sequence>
<evidence type="ECO:0000313" key="4">
    <source>
        <dbReference type="EMBL" id="MBI3126517.1"/>
    </source>
</evidence>
<protein>
    <submittedName>
        <fullName evidence="4">SDR family oxidoreductase</fullName>
    </submittedName>
</protein>
<dbReference type="PRINTS" id="PR00080">
    <property type="entry name" value="SDRFAMILY"/>
</dbReference>
<dbReference type="NCBIfam" id="NF009466">
    <property type="entry name" value="PRK12826.1-2"/>
    <property type="match status" value="1"/>
</dbReference>
<dbReference type="SMART" id="SM00822">
    <property type="entry name" value="PKS_KR"/>
    <property type="match status" value="1"/>
</dbReference>
<dbReference type="NCBIfam" id="NF005559">
    <property type="entry name" value="PRK07231.1"/>
    <property type="match status" value="1"/>
</dbReference>
<dbReference type="EMBL" id="JACPUR010000004">
    <property type="protein sequence ID" value="MBI3126517.1"/>
    <property type="molecule type" value="Genomic_DNA"/>
</dbReference>
<dbReference type="Pfam" id="PF00106">
    <property type="entry name" value="adh_short"/>
    <property type="match status" value="1"/>
</dbReference>
<dbReference type="AlphaFoldDB" id="A0A932HWH5"/>
<proteinExistence type="inferred from homology"/>
<dbReference type="PIRSF" id="PIRSF000126">
    <property type="entry name" value="11-beta-HSD1"/>
    <property type="match status" value="1"/>
</dbReference>
<evidence type="ECO:0000256" key="1">
    <source>
        <dbReference type="ARBA" id="ARBA00006484"/>
    </source>
</evidence>
<gene>
    <name evidence="4" type="ORF">HYZ11_02800</name>
</gene>
<dbReference type="InterPro" id="IPR036291">
    <property type="entry name" value="NAD(P)-bd_dom_sf"/>
</dbReference>
<dbReference type="InterPro" id="IPR020904">
    <property type="entry name" value="Sc_DH/Rdtase_CS"/>
</dbReference>
<name>A0A932HWH5_UNCTE</name>
<dbReference type="PANTHER" id="PTHR42879">
    <property type="entry name" value="3-OXOACYL-(ACYL-CARRIER-PROTEIN) REDUCTASE"/>
    <property type="match status" value="1"/>
</dbReference>
<dbReference type="InterPro" id="IPR002347">
    <property type="entry name" value="SDR_fam"/>
</dbReference>
<dbReference type="Gene3D" id="3.40.50.720">
    <property type="entry name" value="NAD(P)-binding Rossmann-like Domain"/>
    <property type="match status" value="1"/>
</dbReference>
<organism evidence="4 5">
    <name type="scientific">Tectimicrobiota bacterium</name>
    <dbReference type="NCBI Taxonomy" id="2528274"/>
    <lineage>
        <taxon>Bacteria</taxon>
        <taxon>Pseudomonadati</taxon>
        <taxon>Nitrospinota/Tectimicrobiota group</taxon>
        <taxon>Candidatus Tectimicrobiota</taxon>
    </lineage>
</organism>
<comment type="similarity">
    <text evidence="1 2">Belongs to the short-chain dehydrogenases/reductases (SDR) family.</text>
</comment>
<dbReference type="Proteomes" id="UP000782312">
    <property type="component" value="Unassembled WGS sequence"/>
</dbReference>
<comment type="caution">
    <text evidence="4">The sequence shown here is derived from an EMBL/GenBank/DDBJ whole genome shotgun (WGS) entry which is preliminary data.</text>
</comment>
<dbReference type="PROSITE" id="PS00061">
    <property type="entry name" value="ADH_SHORT"/>
    <property type="match status" value="1"/>
</dbReference>
<dbReference type="InterPro" id="IPR057326">
    <property type="entry name" value="KR_dom"/>
</dbReference>
<evidence type="ECO:0000256" key="2">
    <source>
        <dbReference type="RuleBase" id="RU000363"/>
    </source>
</evidence>